<dbReference type="Proteomes" id="UP000225108">
    <property type="component" value="Unassembled WGS sequence"/>
</dbReference>
<evidence type="ECO:0000256" key="1">
    <source>
        <dbReference type="ARBA" id="ARBA00004651"/>
    </source>
</evidence>
<keyword evidence="5 7" id="KW-0472">Membrane</keyword>
<evidence type="ECO:0000256" key="7">
    <source>
        <dbReference type="SAM" id="Phobius"/>
    </source>
</evidence>
<dbReference type="SUPFAM" id="SSF81995">
    <property type="entry name" value="beta-sandwich domain of Sec23/24"/>
    <property type="match status" value="1"/>
</dbReference>
<dbReference type="AlphaFoldDB" id="A0A2G3PQ88"/>
<evidence type="ECO:0000313" key="9">
    <source>
        <dbReference type="EMBL" id="PHV67930.1"/>
    </source>
</evidence>
<evidence type="ECO:0000256" key="5">
    <source>
        <dbReference type="ARBA" id="ARBA00023136"/>
    </source>
</evidence>
<gene>
    <name evidence="9" type="ORF">CSW57_01170</name>
</gene>
<keyword evidence="4 7" id="KW-1133">Transmembrane helix</keyword>
<dbReference type="EMBL" id="PEBD01000004">
    <property type="protein sequence ID" value="PHV67930.1"/>
    <property type="molecule type" value="Genomic_DNA"/>
</dbReference>
<dbReference type="PANTHER" id="PTHR36115:SF4">
    <property type="entry name" value="MEMBRANE PROTEIN"/>
    <property type="match status" value="1"/>
</dbReference>
<feature type="transmembrane region" description="Helical" evidence="7">
    <location>
        <begin position="99"/>
        <end position="118"/>
    </location>
</feature>
<protein>
    <recommendedName>
        <fullName evidence="8">RDD domain-containing protein</fullName>
    </recommendedName>
</protein>
<evidence type="ECO:0000256" key="3">
    <source>
        <dbReference type="ARBA" id="ARBA00022692"/>
    </source>
</evidence>
<evidence type="ECO:0000259" key="8">
    <source>
        <dbReference type="Pfam" id="PF06271"/>
    </source>
</evidence>
<feature type="transmembrane region" description="Helical" evidence="7">
    <location>
        <begin position="124"/>
        <end position="144"/>
    </location>
</feature>
<feature type="domain" description="RDD" evidence="8">
    <location>
        <begin position="88"/>
        <end position="230"/>
    </location>
</feature>
<comment type="caution">
    <text evidence="9">The sequence shown here is derived from an EMBL/GenBank/DDBJ whole genome shotgun (WGS) entry which is preliminary data.</text>
</comment>
<feature type="compositionally biased region" description="Pro residues" evidence="6">
    <location>
        <begin position="30"/>
        <end position="69"/>
    </location>
</feature>
<dbReference type="GO" id="GO:0005886">
    <property type="term" value="C:plasma membrane"/>
    <property type="evidence" value="ECO:0007669"/>
    <property type="project" value="UniProtKB-SubCell"/>
</dbReference>
<keyword evidence="2" id="KW-1003">Cell membrane</keyword>
<evidence type="ECO:0000256" key="2">
    <source>
        <dbReference type="ARBA" id="ARBA00022475"/>
    </source>
</evidence>
<dbReference type="Pfam" id="PF06271">
    <property type="entry name" value="RDD"/>
    <property type="match status" value="1"/>
</dbReference>
<reference evidence="9 10" key="1">
    <citation type="submission" date="2017-10" db="EMBL/GenBank/DDBJ databases">
        <title>The draft genome sequence of Williamsia sp. BULT 1.1 isolated from the semi-arid grassland soils from South Africa.</title>
        <authorList>
            <person name="Kabwe M.H."/>
            <person name="Govender N."/>
            <person name="Mutseka Lunga P."/>
            <person name="Vikram S."/>
            <person name="Makhalanyane T.P."/>
        </authorList>
    </citation>
    <scope>NUCLEOTIDE SEQUENCE [LARGE SCALE GENOMIC DNA]</scope>
    <source>
        <strain evidence="9 10">BULT 1.1</strain>
    </source>
</reference>
<proteinExistence type="predicted"/>
<dbReference type="InterPro" id="IPR010432">
    <property type="entry name" value="RDD"/>
</dbReference>
<dbReference type="RefSeq" id="WP_099381107.1">
    <property type="nucleotide sequence ID" value="NZ_PEBD01000004.1"/>
</dbReference>
<evidence type="ECO:0000313" key="10">
    <source>
        <dbReference type="Proteomes" id="UP000225108"/>
    </source>
</evidence>
<dbReference type="PANTHER" id="PTHR36115">
    <property type="entry name" value="PROLINE-RICH ANTIGEN HOMOLOG-RELATED"/>
    <property type="match status" value="1"/>
</dbReference>
<sequence length="238" mass="24420">MSGPQYPGPDPNYPGNNPPPNPDLGKGGPAGPPPGSYQQPGTPPPAGSYPPPQGNYPPPSQGSYPPPPQFGDQSSYGQPQAGAGFGQTAGAGIRLGARIIDAIIVGVVLAIVSTIVVLVVDIFIVSLIVSLILSLAGLAYFVFFETRSGATLGKQLLKLKVQGASGGLPTQEESLKRNSWMLIGFLSSLLSFVPILPFLLSLASLGILIAIGVTINSDPNNQGIHDKFAGGTKVVKTG</sequence>
<name>A0A2G3PQ88_WILMA</name>
<evidence type="ECO:0000256" key="4">
    <source>
        <dbReference type="ARBA" id="ARBA00022989"/>
    </source>
</evidence>
<feature type="region of interest" description="Disordered" evidence="6">
    <location>
        <begin position="1"/>
        <end position="83"/>
    </location>
</feature>
<dbReference type="InterPro" id="IPR051791">
    <property type="entry name" value="Pra-immunoreactive"/>
</dbReference>
<evidence type="ECO:0000256" key="6">
    <source>
        <dbReference type="SAM" id="MobiDB-lite"/>
    </source>
</evidence>
<organism evidence="9 10">
    <name type="scientific">Williamsia marianensis</name>
    <dbReference type="NCBI Taxonomy" id="85044"/>
    <lineage>
        <taxon>Bacteria</taxon>
        <taxon>Bacillati</taxon>
        <taxon>Actinomycetota</taxon>
        <taxon>Actinomycetes</taxon>
        <taxon>Mycobacteriales</taxon>
        <taxon>Nocardiaceae</taxon>
        <taxon>Williamsia</taxon>
    </lineage>
</organism>
<keyword evidence="3 7" id="KW-0812">Transmembrane</keyword>
<accession>A0A2G3PQ88</accession>
<feature type="compositionally biased region" description="Pro residues" evidence="6">
    <location>
        <begin position="1"/>
        <end position="22"/>
    </location>
</feature>
<feature type="transmembrane region" description="Helical" evidence="7">
    <location>
        <begin position="180"/>
        <end position="213"/>
    </location>
</feature>
<comment type="subcellular location">
    <subcellularLocation>
        <location evidence="1">Cell membrane</location>
        <topology evidence="1">Multi-pass membrane protein</topology>
    </subcellularLocation>
</comment>